<dbReference type="Proteomes" id="UP001412067">
    <property type="component" value="Unassembled WGS sequence"/>
</dbReference>
<protein>
    <submittedName>
        <fullName evidence="2">Galacturonosyltransferase 14</fullName>
    </submittedName>
</protein>
<name>A0ABR2M1N8_9ASPA</name>
<evidence type="ECO:0000313" key="3">
    <source>
        <dbReference type="Proteomes" id="UP001412067"/>
    </source>
</evidence>
<gene>
    <name evidence="2" type="primary">GAUT14</name>
    <name evidence="2" type="ORF">KSP40_PGU002496</name>
</gene>
<evidence type="ECO:0000313" key="2">
    <source>
        <dbReference type="EMBL" id="KAK8956364.1"/>
    </source>
</evidence>
<proteinExistence type="predicted"/>
<feature type="transmembrane region" description="Helical" evidence="1">
    <location>
        <begin position="44"/>
        <end position="67"/>
    </location>
</feature>
<reference evidence="2 3" key="1">
    <citation type="journal article" date="2022" name="Nat. Plants">
        <title>Genomes of leafy and leafless Platanthera orchids illuminate the evolution of mycoheterotrophy.</title>
        <authorList>
            <person name="Li M.H."/>
            <person name="Liu K.W."/>
            <person name="Li Z."/>
            <person name="Lu H.C."/>
            <person name="Ye Q.L."/>
            <person name="Zhang D."/>
            <person name="Wang J.Y."/>
            <person name="Li Y.F."/>
            <person name="Zhong Z.M."/>
            <person name="Liu X."/>
            <person name="Yu X."/>
            <person name="Liu D.K."/>
            <person name="Tu X.D."/>
            <person name="Liu B."/>
            <person name="Hao Y."/>
            <person name="Liao X.Y."/>
            <person name="Jiang Y.T."/>
            <person name="Sun W.H."/>
            <person name="Chen J."/>
            <person name="Chen Y.Q."/>
            <person name="Ai Y."/>
            <person name="Zhai J.W."/>
            <person name="Wu S.S."/>
            <person name="Zhou Z."/>
            <person name="Hsiao Y.Y."/>
            <person name="Wu W.L."/>
            <person name="Chen Y.Y."/>
            <person name="Lin Y.F."/>
            <person name="Hsu J.L."/>
            <person name="Li C.Y."/>
            <person name="Wang Z.W."/>
            <person name="Zhao X."/>
            <person name="Zhong W.Y."/>
            <person name="Ma X.K."/>
            <person name="Ma L."/>
            <person name="Huang J."/>
            <person name="Chen G.Z."/>
            <person name="Huang M.Z."/>
            <person name="Huang L."/>
            <person name="Peng D.H."/>
            <person name="Luo Y.B."/>
            <person name="Zou S.Q."/>
            <person name="Chen S.P."/>
            <person name="Lan S."/>
            <person name="Tsai W.C."/>
            <person name="Van de Peer Y."/>
            <person name="Liu Z.J."/>
        </authorList>
    </citation>
    <scope>NUCLEOTIDE SEQUENCE [LARGE SCALE GENOMIC DNA]</scope>
    <source>
        <strain evidence="2">Lor288</strain>
    </source>
</reference>
<keyword evidence="1" id="KW-0472">Membrane</keyword>
<evidence type="ECO:0000256" key="1">
    <source>
        <dbReference type="SAM" id="Phobius"/>
    </source>
</evidence>
<keyword evidence="1" id="KW-1133">Transmembrane helix</keyword>
<dbReference type="EMBL" id="JBBWWR010000013">
    <property type="protein sequence ID" value="KAK8956364.1"/>
    <property type="molecule type" value="Genomic_DNA"/>
</dbReference>
<keyword evidence="3" id="KW-1185">Reference proteome</keyword>
<accession>A0ABR2M1N8</accession>
<comment type="caution">
    <text evidence="2">The sequence shown here is derived from an EMBL/GenBank/DDBJ whole genome shotgun (WGS) entry which is preliminary data.</text>
</comment>
<keyword evidence="1" id="KW-0812">Transmembrane</keyword>
<sequence length="129" mass="14213">MKPRRDAYAHNSLPPSSALHLICREEEDAGEEERRMQLRISPSMRSITISSSYGFLFPFAFILTAVVTLEGVDECSSLGFDLNALDSTAEDDESSSGDVRRPPFDLNLAVVLAGFAFEAYTSPADFIML</sequence>
<organism evidence="2 3">
    <name type="scientific">Platanthera guangdongensis</name>
    <dbReference type="NCBI Taxonomy" id="2320717"/>
    <lineage>
        <taxon>Eukaryota</taxon>
        <taxon>Viridiplantae</taxon>
        <taxon>Streptophyta</taxon>
        <taxon>Embryophyta</taxon>
        <taxon>Tracheophyta</taxon>
        <taxon>Spermatophyta</taxon>
        <taxon>Magnoliopsida</taxon>
        <taxon>Liliopsida</taxon>
        <taxon>Asparagales</taxon>
        <taxon>Orchidaceae</taxon>
        <taxon>Orchidoideae</taxon>
        <taxon>Orchideae</taxon>
        <taxon>Orchidinae</taxon>
        <taxon>Platanthera</taxon>
    </lineage>
</organism>